<gene>
    <name evidence="2" type="ORF">DdX_13214</name>
</gene>
<sequence>MMANHELLEGEPFKALRGPAPEDQPECPEPISQNVDSTPQKKTSIFHRGFLRAKETTIDPKPNPMQVCKYHGKERWFHANDKTKSFVYYGWNVCGNSTVFCLLGGYPIKVEDVKTTAETFELEYKPKSNEDLTDCVVAKKKKVGGR</sequence>
<feature type="region of interest" description="Disordered" evidence="1">
    <location>
        <begin position="1"/>
        <end position="40"/>
    </location>
</feature>
<dbReference type="Proteomes" id="UP001201812">
    <property type="component" value="Unassembled WGS sequence"/>
</dbReference>
<organism evidence="2 3">
    <name type="scientific">Ditylenchus destructor</name>
    <dbReference type="NCBI Taxonomy" id="166010"/>
    <lineage>
        <taxon>Eukaryota</taxon>
        <taxon>Metazoa</taxon>
        <taxon>Ecdysozoa</taxon>
        <taxon>Nematoda</taxon>
        <taxon>Chromadorea</taxon>
        <taxon>Rhabditida</taxon>
        <taxon>Tylenchina</taxon>
        <taxon>Tylenchomorpha</taxon>
        <taxon>Sphaerularioidea</taxon>
        <taxon>Anguinidae</taxon>
        <taxon>Anguininae</taxon>
        <taxon>Ditylenchus</taxon>
    </lineage>
</organism>
<feature type="compositionally biased region" description="Basic and acidic residues" evidence="1">
    <location>
        <begin position="1"/>
        <end position="14"/>
    </location>
</feature>
<dbReference type="AlphaFoldDB" id="A0AAD4MX11"/>
<reference evidence="2" key="1">
    <citation type="submission" date="2022-01" db="EMBL/GenBank/DDBJ databases">
        <title>Genome Sequence Resource for Two Populations of Ditylenchus destructor, the Migratory Endoparasitic Phytonematode.</title>
        <authorList>
            <person name="Zhang H."/>
            <person name="Lin R."/>
            <person name="Xie B."/>
        </authorList>
    </citation>
    <scope>NUCLEOTIDE SEQUENCE</scope>
    <source>
        <strain evidence="2">BazhouSP</strain>
    </source>
</reference>
<feature type="compositionally biased region" description="Polar residues" evidence="1">
    <location>
        <begin position="31"/>
        <end position="40"/>
    </location>
</feature>
<evidence type="ECO:0000256" key="1">
    <source>
        <dbReference type="SAM" id="MobiDB-lite"/>
    </source>
</evidence>
<accession>A0AAD4MX11</accession>
<protein>
    <submittedName>
        <fullName evidence="2">Uncharacterized protein</fullName>
    </submittedName>
</protein>
<evidence type="ECO:0000313" key="3">
    <source>
        <dbReference type="Proteomes" id="UP001201812"/>
    </source>
</evidence>
<comment type="caution">
    <text evidence="2">The sequence shown here is derived from an EMBL/GenBank/DDBJ whole genome shotgun (WGS) entry which is preliminary data.</text>
</comment>
<keyword evidence="3" id="KW-1185">Reference proteome</keyword>
<dbReference type="EMBL" id="JAKKPZ010000050">
    <property type="protein sequence ID" value="KAI1706171.1"/>
    <property type="molecule type" value="Genomic_DNA"/>
</dbReference>
<proteinExistence type="predicted"/>
<evidence type="ECO:0000313" key="2">
    <source>
        <dbReference type="EMBL" id="KAI1706171.1"/>
    </source>
</evidence>
<name>A0AAD4MX11_9BILA</name>